<proteinExistence type="predicted"/>
<dbReference type="Pfam" id="PF02558">
    <property type="entry name" value="ApbA"/>
    <property type="match status" value="1"/>
</dbReference>
<evidence type="ECO:0000259" key="1">
    <source>
        <dbReference type="Pfam" id="PF02558"/>
    </source>
</evidence>
<dbReference type="EMBL" id="CP015897">
    <property type="protein sequence ID" value="ARD98465.1"/>
    <property type="molecule type" value="Genomic_DNA"/>
</dbReference>
<gene>
    <name evidence="2" type="ORF">LL275_0833</name>
</gene>
<dbReference type="Gene3D" id="3.40.50.720">
    <property type="entry name" value="NAD(P)-binding Rossmann-like Domain"/>
    <property type="match status" value="1"/>
</dbReference>
<protein>
    <recommendedName>
        <fullName evidence="1">Ketopantoate reductase N-terminal domain-containing protein</fullName>
    </recommendedName>
</protein>
<dbReference type="AlphaFoldDB" id="A0A1V0NEY3"/>
<dbReference type="InterPro" id="IPR013332">
    <property type="entry name" value="KPR_N"/>
</dbReference>
<reference evidence="2 3" key="1">
    <citation type="journal article" date="2017" name="BMC Genomics">
        <title>Comparative and functional genomics of the Lactococcus lactis taxon; insights into evolution and niche adaptation.</title>
        <authorList>
            <person name="Kelleher P."/>
            <person name="Bottacini F."/>
            <person name="Mahony J."/>
            <person name="Kilcawley K.N."/>
            <person name="van Sinderen D."/>
        </authorList>
    </citation>
    <scope>NUCLEOTIDE SEQUENCE [LARGE SCALE GENOMIC DNA]</scope>
    <source>
        <strain evidence="2 3">275</strain>
    </source>
</reference>
<dbReference type="SUPFAM" id="SSF51735">
    <property type="entry name" value="NAD(P)-binding Rossmann-fold domains"/>
    <property type="match status" value="1"/>
</dbReference>
<feature type="domain" description="Ketopantoate reductase N-terminal" evidence="1">
    <location>
        <begin position="18"/>
        <end position="140"/>
    </location>
</feature>
<organism evidence="2 3">
    <name type="scientific">Lactococcus lactis subsp. lactis</name>
    <name type="common">Streptococcus lactis</name>
    <dbReference type="NCBI Taxonomy" id="1360"/>
    <lineage>
        <taxon>Bacteria</taxon>
        <taxon>Bacillati</taxon>
        <taxon>Bacillota</taxon>
        <taxon>Bacilli</taxon>
        <taxon>Lactobacillales</taxon>
        <taxon>Streptococcaceae</taxon>
        <taxon>Lactococcus</taxon>
    </lineage>
</organism>
<dbReference type="InterPro" id="IPR036291">
    <property type="entry name" value="NAD(P)-bd_dom_sf"/>
</dbReference>
<evidence type="ECO:0000313" key="2">
    <source>
        <dbReference type="EMBL" id="ARD98465.1"/>
    </source>
</evidence>
<sequence>MNWIRGNDILSQKRKYKILIYGAGVIGSILAVHFSKNGNDVHVYARNDRLEVLEEKGLLYEEEGKVVKARVTVDSNVSDGDYYDYIFVTVRRNQILNALSELKNNISLNIVTMVNNIEGYTAFGEILGQGRLIPAFPGAGGKIEKGVLRYSLVPSFIQKTTFGELNGKTSKRVVVLLKLFRSSGIPCEISRNMEAWQKCHVAFITALELGIYSYGETSKEVAKHNDQLIEIVQSLNRNFKVISEAGFTIEPQNLRVFYHLPLKIQRDILKKLFKTKFAEGALASGSKKSKEEMGKLQSELLSMKFPQ</sequence>
<dbReference type="Proteomes" id="UP000192085">
    <property type="component" value="Chromosome"/>
</dbReference>
<dbReference type="RefSeq" id="WP_023164100.1">
    <property type="nucleotide sequence ID" value="NZ_CP015897.1"/>
</dbReference>
<accession>A0A1V0NEY3</accession>
<evidence type="ECO:0000313" key="3">
    <source>
        <dbReference type="Proteomes" id="UP000192085"/>
    </source>
</evidence>
<name>A0A1V0NEY3_LACLL</name>